<dbReference type="Gene3D" id="3.40.50.410">
    <property type="entry name" value="von Willebrand factor, type A domain"/>
    <property type="match status" value="1"/>
</dbReference>
<evidence type="ECO:0000313" key="3">
    <source>
        <dbReference type="EMBL" id="CAF1180910.1"/>
    </source>
</evidence>
<protein>
    <recommendedName>
        <fullName evidence="2">VWFA domain-containing protein</fullName>
    </recommendedName>
</protein>
<evidence type="ECO:0000259" key="2">
    <source>
        <dbReference type="PROSITE" id="PS50234"/>
    </source>
</evidence>
<evidence type="ECO:0000313" key="4">
    <source>
        <dbReference type="EMBL" id="CAF3945161.1"/>
    </source>
</evidence>
<dbReference type="PANTHER" id="PTHR24020:SF84">
    <property type="entry name" value="VWFA DOMAIN-CONTAINING PROTEIN"/>
    <property type="match status" value="1"/>
</dbReference>
<dbReference type="PROSITE" id="PS50092">
    <property type="entry name" value="TSP1"/>
    <property type="match status" value="1"/>
</dbReference>
<dbReference type="InterPro" id="IPR036465">
    <property type="entry name" value="vWFA_dom_sf"/>
</dbReference>
<dbReference type="Pfam" id="PF19030">
    <property type="entry name" value="TSP1_ADAMTS"/>
    <property type="match status" value="1"/>
</dbReference>
<reference evidence="3" key="1">
    <citation type="submission" date="2021-02" db="EMBL/GenBank/DDBJ databases">
        <authorList>
            <person name="Nowell W R."/>
        </authorList>
    </citation>
    <scope>NUCLEOTIDE SEQUENCE</scope>
</reference>
<dbReference type="OrthoDB" id="199024at2759"/>
<dbReference type="InterPro" id="IPR000884">
    <property type="entry name" value="TSP1_rpt"/>
</dbReference>
<dbReference type="SMART" id="SM00209">
    <property type="entry name" value="TSP1"/>
    <property type="match status" value="1"/>
</dbReference>
<dbReference type="Pfam" id="PF00092">
    <property type="entry name" value="VWA"/>
    <property type="match status" value="1"/>
</dbReference>
<dbReference type="InterPro" id="IPR036383">
    <property type="entry name" value="TSP1_rpt_sf"/>
</dbReference>
<dbReference type="SUPFAM" id="SSF53300">
    <property type="entry name" value="vWA-like"/>
    <property type="match status" value="1"/>
</dbReference>
<keyword evidence="1" id="KW-0732">Signal</keyword>
<feature type="chain" id="PRO_5035603159" description="VWFA domain-containing protein" evidence="1">
    <location>
        <begin position="22"/>
        <end position="343"/>
    </location>
</feature>
<dbReference type="EMBL" id="CAJNOQ010007853">
    <property type="protein sequence ID" value="CAF1180910.1"/>
    <property type="molecule type" value="Genomic_DNA"/>
</dbReference>
<gene>
    <name evidence="3" type="ORF">GPM918_LOCUS22697</name>
    <name evidence="4" type="ORF">SRO942_LOCUS22694</name>
</gene>
<evidence type="ECO:0000256" key="1">
    <source>
        <dbReference type="SAM" id="SignalP"/>
    </source>
</evidence>
<dbReference type="SMART" id="SM00327">
    <property type="entry name" value="VWA"/>
    <property type="match status" value="1"/>
</dbReference>
<name>A0A814V0G6_9BILA</name>
<sequence length="343" mass="37980">MLKLLSLLYLTILGHVYEVSTSEHLSSNEDRLRATGQCSLAYKCPPLDTRNNPHEKYSNPNNRHGYIHCSNGIAYCKDCAPTHPGTPSLVWDDVKKRCEWTVECTATATSEWTACSKLCDGGIKQRTVTCSYLGSPISCNKCTNRSETEIEVCNSLSCPKCTRDIDIGLLLDSSTSIEEWDVVANAAAEFVEVMQKQQDVVMKFGIVIFATIPKIVKHFSDPITADEIRKLPRITGNTETGSGLIKMKQDIFNVAYGDRPSVRNVVVVFTDGQSTKQQTTLDAARTLKNANVEIYSVGVEGANVDELNQMSSSDRHVFYTNKIRDLTTALYETLKAICPGTQD</sequence>
<organism evidence="3 5">
    <name type="scientific">Didymodactylos carnosus</name>
    <dbReference type="NCBI Taxonomy" id="1234261"/>
    <lineage>
        <taxon>Eukaryota</taxon>
        <taxon>Metazoa</taxon>
        <taxon>Spiralia</taxon>
        <taxon>Gnathifera</taxon>
        <taxon>Rotifera</taxon>
        <taxon>Eurotatoria</taxon>
        <taxon>Bdelloidea</taxon>
        <taxon>Philodinida</taxon>
        <taxon>Philodinidae</taxon>
        <taxon>Didymodactylos</taxon>
    </lineage>
</organism>
<dbReference type="SMART" id="SM00494">
    <property type="entry name" value="ChtBD2"/>
    <property type="match status" value="1"/>
</dbReference>
<dbReference type="InterPro" id="IPR050525">
    <property type="entry name" value="ECM_Assembly_Org"/>
</dbReference>
<dbReference type="InterPro" id="IPR002035">
    <property type="entry name" value="VWF_A"/>
</dbReference>
<dbReference type="PROSITE" id="PS50234">
    <property type="entry name" value="VWFA"/>
    <property type="match status" value="1"/>
</dbReference>
<dbReference type="Proteomes" id="UP000681722">
    <property type="component" value="Unassembled WGS sequence"/>
</dbReference>
<comment type="caution">
    <text evidence="3">The sequence shown here is derived from an EMBL/GenBank/DDBJ whole genome shotgun (WGS) entry which is preliminary data.</text>
</comment>
<dbReference type="InterPro" id="IPR002557">
    <property type="entry name" value="Chitin-bd_dom"/>
</dbReference>
<evidence type="ECO:0000313" key="5">
    <source>
        <dbReference type="Proteomes" id="UP000663829"/>
    </source>
</evidence>
<dbReference type="Proteomes" id="UP000663829">
    <property type="component" value="Unassembled WGS sequence"/>
</dbReference>
<dbReference type="PANTHER" id="PTHR24020">
    <property type="entry name" value="COLLAGEN ALPHA"/>
    <property type="match status" value="1"/>
</dbReference>
<dbReference type="AlphaFoldDB" id="A0A814V0G6"/>
<accession>A0A814V0G6</accession>
<dbReference type="GO" id="GO:0005576">
    <property type="term" value="C:extracellular region"/>
    <property type="evidence" value="ECO:0007669"/>
    <property type="project" value="InterPro"/>
</dbReference>
<feature type="signal peptide" evidence="1">
    <location>
        <begin position="1"/>
        <end position="21"/>
    </location>
</feature>
<dbReference type="Gene3D" id="2.20.100.10">
    <property type="entry name" value="Thrombospondin type-1 (TSP1) repeat"/>
    <property type="match status" value="1"/>
</dbReference>
<dbReference type="CDD" id="cd01450">
    <property type="entry name" value="vWFA_subfamily_ECM"/>
    <property type="match status" value="1"/>
</dbReference>
<feature type="domain" description="VWFA" evidence="2">
    <location>
        <begin position="166"/>
        <end position="334"/>
    </location>
</feature>
<proteinExistence type="predicted"/>
<dbReference type="GO" id="GO:0008061">
    <property type="term" value="F:chitin binding"/>
    <property type="evidence" value="ECO:0007669"/>
    <property type="project" value="InterPro"/>
</dbReference>
<keyword evidence="5" id="KW-1185">Reference proteome</keyword>
<dbReference type="EMBL" id="CAJOBC010007853">
    <property type="protein sequence ID" value="CAF3945161.1"/>
    <property type="molecule type" value="Genomic_DNA"/>
</dbReference>